<name>A0A8S5P7Y6_9CAUD</name>
<sequence length="98" mass="10513">MNEISKKIIMDEIKGLMSGISAIVSSSAMVAMPMGYSNDSAVTVSSVSEITTKAKSIKAYVAKIEEKTKLLEEDLASDNTEVESDQTSTEDLTSESNK</sequence>
<feature type="region of interest" description="Disordered" evidence="1">
    <location>
        <begin position="73"/>
        <end position="98"/>
    </location>
</feature>
<evidence type="ECO:0000256" key="1">
    <source>
        <dbReference type="SAM" id="MobiDB-lite"/>
    </source>
</evidence>
<accession>A0A8S5P7Y6</accession>
<proteinExistence type="predicted"/>
<reference evidence="2" key="1">
    <citation type="journal article" date="2021" name="Proc. Natl. Acad. Sci. U.S.A.">
        <title>A Catalog of Tens of Thousands of Viruses from Human Metagenomes Reveals Hidden Associations with Chronic Diseases.</title>
        <authorList>
            <person name="Tisza M.J."/>
            <person name="Buck C.B."/>
        </authorList>
    </citation>
    <scope>NUCLEOTIDE SEQUENCE</scope>
    <source>
        <strain evidence="2">CtmYS12</strain>
    </source>
</reference>
<evidence type="ECO:0000313" key="2">
    <source>
        <dbReference type="EMBL" id="DAE02529.1"/>
    </source>
</evidence>
<protein>
    <submittedName>
        <fullName evidence="2">Uncharacterized protein</fullName>
    </submittedName>
</protein>
<dbReference type="EMBL" id="BK015347">
    <property type="protein sequence ID" value="DAE02529.1"/>
    <property type="molecule type" value="Genomic_DNA"/>
</dbReference>
<feature type="compositionally biased region" description="Acidic residues" evidence="1">
    <location>
        <begin position="73"/>
        <end position="84"/>
    </location>
</feature>
<feature type="compositionally biased region" description="Polar residues" evidence="1">
    <location>
        <begin position="85"/>
        <end position="98"/>
    </location>
</feature>
<organism evidence="2">
    <name type="scientific">Siphoviridae sp. ctmYS12</name>
    <dbReference type="NCBI Taxonomy" id="2825652"/>
    <lineage>
        <taxon>Viruses</taxon>
        <taxon>Duplodnaviria</taxon>
        <taxon>Heunggongvirae</taxon>
        <taxon>Uroviricota</taxon>
        <taxon>Caudoviricetes</taxon>
    </lineage>
</organism>